<proteinExistence type="predicted"/>
<reference evidence="1" key="1">
    <citation type="submission" date="2019-08" db="EMBL/GenBank/DDBJ databases">
        <authorList>
            <person name="Kucharzyk K."/>
            <person name="Murdoch R.W."/>
            <person name="Higgins S."/>
            <person name="Loffler F."/>
        </authorList>
    </citation>
    <scope>NUCLEOTIDE SEQUENCE</scope>
</reference>
<protein>
    <recommendedName>
        <fullName evidence="2">DUF1795 domain-containing protein</fullName>
    </recommendedName>
</protein>
<name>A0A644SJB5_9ZZZZ</name>
<sequence>MKKYISVLVLFLGIFAFGQVPRFAKYDVAETGAQLYLPSVPTWEKSLSEDKSEIYLTYVIFGEVEYGAIVIRLAEETAKTNQNPEALMESYVHFLNDNVFKFTKKTDFGKGHTLQNQPDVKGILEYAETADGTKYTVKSWTNPSMIAVMYVASKKEVNINFQEIYFNGFRFKK</sequence>
<comment type="caution">
    <text evidence="1">The sequence shown here is derived from an EMBL/GenBank/DDBJ whole genome shotgun (WGS) entry which is preliminary data.</text>
</comment>
<evidence type="ECO:0008006" key="2">
    <source>
        <dbReference type="Google" id="ProtNLM"/>
    </source>
</evidence>
<accession>A0A644SJB5</accession>
<dbReference type="AlphaFoldDB" id="A0A644SJB5"/>
<gene>
    <name evidence="1" type="ORF">SDC9_00234</name>
</gene>
<organism evidence="1">
    <name type="scientific">bioreactor metagenome</name>
    <dbReference type="NCBI Taxonomy" id="1076179"/>
    <lineage>
        <taxon>unclassified sequences</taxon>
        <taxon>metagenomes</taxon>
        <taxon>ecological metagenomes</taxon>
    </lineage>
</organism>
<dbReference type="EMBL" id="VSSQ01000001">
    <property type="protein sequence ID" value="MPL54768.1"/>
    <property type="molecule type" value="Genomic_DNA"/>
</dbReference>
<evidence type="ECO:0000313" key="1">
    <source>
        <dbReference type="EMBL" id="MPL54768.1"/>
    </source>
</evidence>